<proteinExistence type="predicted"/>
<dbReference type="PANTHER" id="PTHR34606">
    <property type="entry name" value="BON DOMAIN-CONTAINING PROTEIN"/>
    <property type="match status" value="1"/>
</dbReference>
<name>A0ABT5MCY6_9BURK</name>
<dbReference type="RefSeq" id="WP_273926056.1">
    <property type="nucleotide sequence ID" value="NZ_JAQSIO010000002.1"/>
</dbReference>
<feature type="domain" description="BON" evidence="2">
    <location>
        <begin position="78"/>
        <end position="146"/>
    </location>
</feature>
<evidence type="ECO:0000256" key="1">
    <source>
        <dbReference type="ARBA" id="ARBA00022729"/>
    </source>
</evidence>
<evidence type="ECO:0000313" key="3">
    <source>
        <dbReference type="EMBL" id="MDD0814445.1"/>
    </source>
</evidence>
<dbReference type="InterPro" id="IPR051686">
    <property type="entry name" value="Lipoprotein_DolP"/>
</dbReference>
<dbReference type="SMART" id="SM00749">
    <property type="entry name" value="BON"/>
    <property type="match status" value="3"/>
</dbReference>
<dbReference type="InterPro" id="IPR014004">
    <property type="entry name" value="Transpt-assoc_nodulatn_dom_bac"/>
</dbReference>
<gene>
    <name evidence="3" type="ORF">PSQ39_07365</name>
</gene>
<dbReference type="EMBL" id="JAQSIO010000002">
    <property type="protein sequence ID" value="MDD0814445.1"/>
    <property type="molecule type" value="Genomic_DNA"/>
</dbReference>
<dbReference type="Gene3D" id="3.30.1340.30">
    <property type="match status" value="3"/>
</dbReference>
<evidence type="ECO:0000259" key="2">
    <source>
        <dbReference type="PROSITE" id="PS50914"/>
    </source>
</evidence>
<feature type="domain" description="BON" evidence="2">
    <location>
        <begin position="149"/>
        <end position="216"/>
    </location>
</feature>
<protein>
    <submittedName>
        <fullName evidence="3">BON domain-containing protein</fullName>
    </submittedName>
</protein>
<dbReference type="Proteomes" id="UP001528672">
    <property type="component" value="Unassembled WGS sequence"/>
</dbReference>
<keyword evidence="1" id="KW-0732">Signal</keyword>
<dbReference type="PROSITE" id="PS50914">
    <property type="entry name" value="BON"/>
    <property type="match status" value="3"/>
</dbReference>
<feature type="domain" description="BON" evidence="2">
    <location>
        <begin position="3"/>
        <end position="71"/>
    </location>
</feature>
<dbReference type="PANTHER" id="PTHR34606:SF4">
    <property type="entry name" value="OUTER MEMBRANE LIPOPROTEIN DOLP"/>
    <property type="match status" value="1"/>
</dbReference>
<keyword evidence="4" id="KW-1185">Reference proteome</keyword>
<evidence type="ECO:0000313" key="4">
    <source>
        <dbReference type="Proteomes" id="UP001528672"/>
    </source>
</evidence>
<reference evidence="3 4" key="1">
    <citation type="submission" date="2023-02" db="EMBL/GenBank/DDBJ databases">
        <title>Bacterial whole genome sequence for Curvibacter sp. HBC28.</title>
        <authorList>
            <person name="Le V."/>
            <person name="Ko S.-R."/>
            <person name="Ahn C.-Y."/>
            <person name="Oh H.-M."/>
        </authorList>
    </citation>
    <scope>NUCLEOTIDE SEQUENCE [LARGE SCALE GENOMIC DNA]</scope>
    <source>
        <strain evidence="3 4">HBC28</strain>
    </source>
</reference>
<organism evidence="3 4">
    <name type="scientific">Curvibacter microcysteis</name>
    <dbReference type="NCBI Taxonomy" id="3026419"/>
    <lineage>
        <taxon>Bacteria</taxon>
        <taxon>Pseudomonadati</taxon>
        <taxon>Pseudomonadota</taxon>
        <taxon>Betaproteobacteria</taxon>
        <taxon>Burkholderiales</taxon>
        <taxon>Comamonadaceae</taxon>
        <taxon>Curvibacter</taxon>
    </lineage>
</organism>
<accession>A0ABT5MCY6</accession>
<dbReference type="Pfam" id="PF04972">
    <property type="entry name" value="BON"/>
    <property type="match status" value="3"/>
</dbReference>
<dbReference type="InterPro" id="IPR007055">
    <property type="entry name" value="BON_dom"/>
</dbReference>
<sequence length="216" mass="23387">MTSDKALQQAVQDELGWEPSLNATHIGVAVGDGVVTLSGQVESFAEKWAAESAAQRVYGVRALAVELTVDLPSTAERADSDIARSVISTLEWMNQLPAHAVQVVVEKGQVTLNGSLDWEYQRELASSAVRHLLGVRGLHNQIVLKPKVKLSAVKADIELALQRRAEQDAQDIQVRVDGAEVTLSGTVHSWSERNLATHTAWGTPGVHQVVDQLTFA</sequence>
<comment type="caution">
    <text evidence="3">The sequence shown here is derived from an EMBL/GenBank/DDBJ whole genome shotgun (WGS) entry which is preliminary data.</text>
</comment>